<feature type="compositionally biased region" description="Basic and acidic residues" evidence="1">
    <location>
        <begin position="951"/>
        <end position="969"/>
    </location>
</feature>
<feature type="compositionally biased region" description="Polar residues" evidence="1">
    <location>
        <begin position="244"/>
        <end position="257"/>
    </location>
</feature>
<evidence type="ECO:0000256" key="1">
    <source>
        <dbReference type="SAM" id="MobiDB-lite"/>
    </source>
</evidence>
<feature type="region of interest" description="Disordered" evidence="1">
    <location>
        <begin position="921"/>
        <end position="969"/>
    </location>
</feature>
<feature type="region of interest" description="Disordered" evidence="1">
    <location>
        <begin position="1"/>
        <end position="41"/>
    </location>
</feature>
<evidence type="ECO:0000313" key="2">
    <source>
        <dbReference type="EMBL" id="GIQ84590.1"/>
    </source>
</evidence>
<feature type="region of interest" description="Disordered" evidence="1">
    <location>
        <begin position="1117"/>
        <end position="1179"/>
    </location>
</feature>
<comment type="caution">
    <text evidence="2">The sequence shown here is derived from an EMBL/GenBank/DDBJ whole genome shotgun (WGS) entry which is preliminary data.</text>
</comment>
<evidence type="ECO:0000313" key="3">
    <source>
        <dbReference type="Proteomes" id="UP000265618"/>
    </source>
</evidence>
<feature type="region of interest" description="Disordered" evidence="1">
    <location>
        <begin position="423"/>
        <end position="464"/>
    </location>
</feature>
<feature type="region of interest" description="Disordered" evidence="1">
    <location>
        <begin position="244"/>
        <end position="263"/>
    </location>
</feature>
<proteinExistence type="predicted"/>
<feature type="region of interest" description="Disordered" evidence="1">
    <location>
        <begin position="1281"/>
        <end position="1321"/>
    </location>
</feature>
<feature type="region of interest" description="Disordered" evidence="1">
    <location>
        <begin position="684"/>
        <end position="710"/>
    </location>
</feature>
<feature type="compositionally biased region" description="Basic and acidic residues" evidence="1">
    <location>
        <begin position="684"/>
        <end position="693"/>
    </location>
</feature>
<feature type="compositionally biased region" description="Basic residues" evidence="1">
    <location>
        <begin position="439"/>
        <end position="454"/>
    </location>
</feature>
<dbReference type="EMBL" id="BDIP01001531">
    <property type="protein sequence ID" value="GIQ84590.1"/>
    <property type="molecule type" value="Genomic_DNA"/>
</dbReference>
<feature type="compositionally biased region" description="Polar residues" evidence="1">
    <location>
        <begin position="187"/>
        <end position="206"/>
    </location>
</feature>
<name>A0A9K3CY68_9EUKA</name>
<feature type="compositionally biased region" description="Polar residues" evidence="1">
    <location>
        <begin position="11"/>
        <end position="36"/>
    </location>
</feature>
<feature type="region of interest" description="Disordered" evidence="1">
    <location>
        <begin position="1437"/>
        <end position="1458"/>
    </location>
</feature>
<gene>
    <name evidence="2" type="ORF">KIPB_006115</name>
</gene>
<accession>A0A9K3CY68</accession>
<feature type="region of interest" description="Disordered" evidence="1">
    <location>
        <begin position="359"/>
        <end position="395"/>
    </location>
</feature>
<feature type="region of interest" description="Disordered" evidence="1">
    <location>
        <begin position="1070"/>
        <end position="1100"/>
    </location>
</feature>
<dbReference type="Proteomes" id="UP000265618">
    <property type="component" value="Unassembled WGS sequence"/>
</dbReference>
<feature type="compositionally biased region" description="Polar residues" evidence="1">
    <location>
        <begin position="1240"/>
        <end position="1256"/>
    </location>
</feature>
<feature type="region of interest" description="Disordered" evidence="1">
    <location>
        <begin position="130"/>
        <end position="161"/>
    </location>
</feature>
<reference evidence="2 3" key="1">
    <citation type="journal article" date="2018" name="PLoS ONE">
        <title>The draft genome of Kipferlia bialata reveals reductive genome evolution in fornicate parasites.</title>
        <authorList>
            <person name="Tanifuji G."/>
            <person name="Takabayashi S."/>
            <person name="Kume K."/>
            <person name="Takagi M."/>
            <person name="Nakayama T."/>
            <person name="Kamikawa R."/>
            <person name="Inagaki Y."/>
            <person name="Hashimoto T."/>
        </authorList>
    </citation>
    <scope>NUCLEOTIDE SEQUENCE [LARGE SCALE GENOMIC DNA]</scope>
    <source>
        <strain evidence="2">NY0173</strain>
    </source>
</reference>
<sequence length="1538" mass="159696">MHSIQGDASGHLSTVSAVSTTQTNQASPPHTLSHAAQSGYHHHSYATSSHTLLAAPPKYANPAYNHSRTLGVGMGHAPPDGSLDLTALRSLTHRLRVLYTVHRHLCEMASTTACACTKACVRYQTMPQQMQGNGRAGPRSAYPTHRPPVYTGQPPALQGHDSRYPRAKGYPMAPRPRVISRAPAPATSLSGYTHSAASYTSPGTSPQKEEVTRGPILASSASYSATGTYSVPIPGLLAKVRAANAQTARQTPSNQSMGVGGSGQMTRIHPYSAQSTVGVGPAVMPLGEVNVVSQDDSVLVHCGYLPTGRLRTGVTVYDFVCAVPCDYVEASGSGPVAASASEYQGSQLVSSPAVLEIPRLGPGTTSDPQSVGTLSHPPPQTQTVPRVTSTDQYSPGSGYHPAVLTTPGHAAIVASLLGQQHKAQTETAPVVSAPTTQRGKGRPAQRRQAVRRPTSKQASQYPRPKVQVQVGPVVRTHYVFDETSVVTARRTVEHAVACIRRYITEHHSGRACVKLCLDRLLASTPRDCGILAHSLASLIRSAGLGRIEVSLVRPGHHPMAYTDYTSEWMPGQAISPGMGVRWLLPDASAHPSPSRSAPVTDGSVCVMHPYDFTDVAIIYPEAPDLVPCAYWELFPEADPSRAALVQTHGPALSLCPVGIRAQAVHPDTVRAVHEVQTQHMEMAQRETQSETHSPDPMYEGQGVGDNTRGSMGSTTGVNALTERGGVNQGMSLGVIGPAGKLAPDHMGDAGVESRRDINPPMMGDILSGGLLGGLADADLGSFGSLGSIGAGGLGSLGSVGQDATAQGLNQGTQPNTVGDMGVGLGSIPSQPMDAPGGFGQIAPSSLFDASFDASFDGLGAMPTGEDTLGQGVTGMGSIIQSVGGDLLGDVTDLYATGQSLNIPVPMSPLDSMDALMSDMTTMSAPTLPTSPEAEGEGEGAGGAEGDVSASGEKETPGDGKADATGDLHADPLPVSHSLMTQVPMPLGDMMGDLDSYGSMASLGSLGAIGSMGSMGDMGDMGDMRSFGSLGSLGSIGSQGGLSLGSLGSIPSVGTDSGPGLMQDVPQATTFGSDQTSAADDTAGTAQGVSQPAPPQAPVPPLLKRRAGVYHDNQVGYSRAVTRVPKSQTLDAPMADRQDRQSQQLVKVGADAQGGRASGYPGTYSASEYSRDTQVPPSRPASIRRVYVAPASALPSSFNLSAMAKGPSAAGSASGQDSRQTQGDRAGGDVAGGRGAMVAHPSSNGVSTMHQPRQTLTPRGMDTGARYGQYDVDRHQQMNGYADSSVAQGSGLAEYGRRGGQGRRGNARNAQEPDAARSRSTSTAHLLSYLSHRDVARCLEPPLQSDPQSMPPAALSERSVGLLLNYLRSQAPTSTPAYAGAGHGAEGTAGSNPHGMRDQWHTRMSGSVAALHAALSGAGERLGVEARQHIAEVLSHTEAHMQSNRPPPPPLPPSSGVPPSPMWDCDVATRLSLDPLSDQVREACIDFVSQDHRMSVLRRIRARPVYPNTLIGHLGDMVGRGLGAELFNLDSQSGLWGFP</sequence>
<feature type="region of interest" description="Disordered" evidence="1">
    <location>
        <begin position="185"/>
        <end position="213"/>
    </location>
</feature>
<protein>
    <submittedName>
        <fullName evidence="2">Uncharacterized protein</fullName>
    </submittedName>
</protein>
<feature type="compositionally biased region" description="Polar residues" evidence="1">
    <location>
        <begin position="363"/>
        <end position="373"/>
    </location>
</feature>
<organism evidence="2 3">
    <name type="scientific">Kipferlia bialata</name>
    <dbReference type="NCBI Taxonomy" id="797122"/>
    <lineage>
        <taxon>Eukaryota</taxon>
        <taxon>Metamonada</taxon>
        <taxon>Carpediemonas-like organisms</taxon>
        <taxon>Kipferlia</taxon>
    </lineage>
</organism>
<feature type="compositionally biased region" description="Low complexity" evidence="1">
    <location>
        <begin position="1202"/>
        <end position="1217"/>
    </location>
</feature>
<feature type="compositionally biased region" description="Polar residues" evidence="1">
    <location>
        <begin position="1163"/>
        <end position="1175"/>
    </location>
</feature>
<feature type="compositionally biased region" description="Low complexity" evidence="1">
    <location>
        <begin position="381"/>
        <end position="390"/>
    </location>
</feature>
<feature type="region of interest" description="Disordered" evidence="1">
    <location>
        <begin position="1202"/>
        <end position="1263"/>
    </location>
</feature>
<feature type="compositionally biased region" description="Polar residues" evidence="1">
    <location>
        <begin position="423"/>
        <end position="438"/>
    </location>
</feature>
<feature type="compositionally biased region" description="Pro residues" evidence="1">
    <location>
        <begin position="1444"/>
        <end position="1458"/>
    </location>
</feature>
<keyword evidence="3" id="KW-1185">Reference proteome</keyword>
<feature type="compositionally biased region" description="Polar residues" evidence="1">
    <location>
        <begin position="1070"/>
        <end position="1089"/>
    </location>
</feature>
<feature type="compositionally biased region" description="Pro residues" evidence="1">
    <location>
        <begin position="1091"/>
        <end position="1100"/>
    </location>
</feature>